<dbReference type="OrthoDB" id="4062651at2759"/>
<organism evidence="3 4">
    <name type="scientific">Mytilus coruscus</name>
    <name type="common">Sea mussel</name>
    <dbReference type="NCBI Taxonomy" id="42192"/>
    <lineage>
        <taxon>Eukaryota</taxon>
        <taxon>Metazoa</taxon>
        <taxon>Spiralia</taxon>
        <taxon>Lophotrochozoa</taxon>
        <taxon>Mollusca</taxon>
        <taxon>Bivalvia</taxon>
        <taxon>Autobranchia</taxon>
        <taxon>Pteriomorphia</taxon>
        <taxon>Mytilida</taxon>
        <taxon>Mytiloidea</taxon>
        <taxon>Mytilidae</taxon>
        <taxon>Mytilinae</taxon>
        <taxon>Mytilus</taxon>
    </lineage>
</organism>
<accession>A0A6J8EDG9</accession>
<evidence type="ECO:0000259" key="2">
    <source>
        <dbReference type="PROSITE" id="PS50011"/>
    </source>
</evidence>
<feature type="domain" description="Protein kinase" evidence="2">
    <location>
        <begin position="421"/>
        <end position="727"/>
    </location>
</feature>
<evidence type="ECO:0000256" key="1">
    <source>
        <dbReference type="SAM" id="MobiDB-lite"/>
    </source>
</evidence>
<dbReference type="Pfam" id="PF00069">
    <property type="entry name" value="Pkinase"/>
    <property type="match status" value="1"/>
</dbReference>
<reference evidence="3 4" key="1">
    <citation type="submission" date="2020-06" db="EMBL/GenBank/DDBJ databases">
        <authorList>
            <person name="Li R."/>
            <person name="Bekaert M."/>
        </authorList>
    </citation>
    <scope>NUCLEOTIDE SEQUENCE [LARGE SCALE GENOMIC DNA]</scope>
    <source>
        <strain evidence="4">wild</strain>
    </source>
</reference>
<dbReference type="EMBL" id="CACVKT020008797">
    <property type="protein sequence ID" value="CAC5417722.1"/>
    <property type="molecule type" value="Genomic_DNA"/>
</dbReference>
<protein>
    <recommendedName>
        <fullName evidence="2">Protein kinase domain-containing protein</fullName>
    </recommendedName>
</protein>
<dbReference type="Gene3D" id="3.30.200.20">
    <property type="entry name" value="Phosphorylase Kinase, domain 1"/>
    <property type="match status" value="1"/>
</dbReference>
<dbReference type="GO" id="GO:0004672">
    <property type="term" value="F:protein kinase activity"/>
    <property type="evidence" value="ECO:0007669"/>
    <property type="project" value="InterPro"/>
</dbReference>
<feature type="compositionally biased region" description="Polar residues" evidence="1">
    <location>
        <begin position="888"/>
        <end position="899"/>
    </location>
</feature>
<feature type="compositionally biased region" description="Basic and acidic residues" evidence="1">
    <location>
        <begin position="843"/>
        <end position="853"/>
    </location>
</feature>
<feature type="compositionally biased region" description="Polar residues" evidence="1">
    <location>
        <begin position="826"/>
        <end position="841"/>
    </location>
</feature>
<dbReference type="InterPro" id="IPR011009">
    <property type="entry name" value="Kinase-like_dom_sf"/>
</dbReference>
<dbReference type="PROSITE" id="PS50011">
    <property type="entry name" value="PROTEIN_KINASE_DOM"/>
    <property type="match status" value="1"/>
</dbReference>
<feature type="region of interest" description="Disordered" evidence="1">
    <location>
        <begin position="879"/>
        <end position="913"/>
    </location>
</feature>
<proteinExistence type="predicted"/>
<name>A0A6J8EDG9_MYTCO</name>
<dbReference type="InterPro" id="IPR000719">
    <property type="entry name" value="Prot_kinase_dom"/>
</dbReference>
<evidence type="ECO:0000313" key="3">
    <source>
        <dbReference type="EMBL" id="CAC5417722.1"/>
    </source>
</evidence>
<dbReference type="Proteomes" id="UP000507470">
    <property type="component" value="Unassembled WGS sequence"/>
</dbReference>
<sequence>MFGNITRANKKSTSEWRLAERQLQIKSMDSNSWFIDMKKICIIYDLENPLSLLYNELSKGKWKKMTITAVHKYWTTRINEEIMYYSSMKYIPKSSFKVGKIHPLALLNSANQRDIYRIPIRIKIATGTYILQTNRAVYNQNNVDPTCKLCDQAEETLSHFLLCCKALDQIRTPVLKNIICKCSELPALQYTNIQLDILQLINPFHYACSDESEIDISCKIEPLCRQLIHNLHNKRYEMLAKMDLISTTVGCTQTVSRKSFSAVNTMTADPSYVKQPIDVDVLDSSGNVQGKLIANRKTLLHLWKSFVNKASNDDIAQLTEDLSPTSNDQMKSLLQSLRKEGAEICDDRSALKCKDDSHVWADDSSVNKIVRPKTDAQLVVSFEGFLKRIEFLQKEKAPSGVVWSSSHITPKDNMYREGVDFEKLDCVGMGNSAGYLFGTMDQSTNQISVIKNIMISSVRVEELKALNDLNGSGITPALYFCDLFGDKVRLFMEKIDGMTLRKFMEDHMDYIRKVDLALARRFSLYVFFELLSHVYQIHVKGWTHEDLVASNVMLEESEDGLPIRIIDLGRATLLQYEKSGQKGFLSDIANVVRKFTHLYLGDEFESERDIRKNWKFKVQQMNTNDKDLMEKCTLIDSALKVDCLNEVPSLLEEKASRMKFDPLKTQKEVAKIIFNNSKPESNEVPSDSLEETADLMDNVVISRTTICDTTMDQADGGQLQHNMNSYLLPPNQRMPQNQQQNMSQRNKGGMIGPGITQQTSTILQHNTGMNQPTNLKHPTSLPPIAVISPYRTTQHHTVPEKPIPPLVSRPNQNGVVHMKGGSAVAAQNRTPLPSGEQQQQNEVEEKGNEEMKTESLANTTEKTLKCLINEIANYNKQTTGSAEKKVTYQENPEPTTPVSSAGPGEIANSQSDRELMSRFLKLRGFNYTSGTQNITK</sequence>
<evidence type="ECO:0000313" key="4">
    <source>
        <dbReference type="Proteomes" id="UP000507470"/>
    </source>
</evidence>
<keyword evidence="4" id="KW-1185">Reference proteome</keyword>
<dbReference type="AlphaFoldDB" id="A0A6J8EDG9"/>
<dbReference type="SUPFAM" id="SSF56112">
    <property type="entry name" value="Protein kinase-like (PK-like)"/>
    <property type="match status" value="1"/>
</dbReference>
<feature type="region of interest" description="Disordered" evidence="1">
    <location>
        <begin position="826"/>
        <end position="857"/>
    </location>
</feature>
<dbReference type="SMART" id="SM00220">
    <property type="entry name" value="S_TKc"/>
    <property type="match status" value="1"/>
</dbReference>
<gene>
    <name evidence="3" type="ORF">MCOR_50210</name>
</gene>
<dbReference type="GO" id="GO:0005524">
    <property type="term" value="F:ATP binding"/>
    <property type="evidence" value="ECO:0007669"/>
    <property type="project" value="InterPro"/>
</dbReference>
<dbReference type="Gene3D" id="1.10.510.10">
    <property type="entry name" value="Transferase(Phosphotransferase) domain 1"/>
    <property type="match status" value="1"/>
</dbReference>